<gene>
    <name evidence="5 6" type="primary">LOC109712780</name>
    <name evidence="2" type="ORF">ACMD2_05571</name>
</gene>
<evidence type="ECO:0000313" key="5">
    <source>
        <dbReference type="RefSeq" id="XP_020092122.1"/>
    </source>
</evidence>
<proteinExistence type="predicted"/>
<organism evidence="2 3">
    <name type="scientific">Ananas comosus</name>
    <name type="common">Pineapple</name>
    <name type="synonym">Ananas ananas</name>
    <dbReference type="NCBI Taxonomy" id="4615"/>
    <lineage>
        <taxon>Eukaryota</taxon>
        <taxon>Viridiplantae</taxon>
        <taxon>Streptophyta</taxon>
        <taxon>Embryophyta</taxon>
        <taxon>Tracheophyta</taxon>
        <taxon>Spermatophyta</taxon>
        <taxon>Magnoliopsida</taxon>
        <taxon>Liliopsida</taxon>
        <taxon>Poales</taxon>
        <taxon>Bromeliaceae</taxon>
        <taxon>Bromelioideae</taxon>
        <taxon>Ananas</taxon>
    </lineage>
</organism>
<evidence type="ECO:0000313" key="6">
    <source>
        <dbReference type="RefSeq" id="XP_020092123.1"/>
    </source>
</evidence>
<dbReference type="PANTHER" id="PTHR33167">
    <property type="entry name" value="TRANSCRIPTION FACTOR, PUTATIVE (DUF863)-RELATED"/>
    <property type="match status" value="1"/>
</dbReference>
<dbReference type="STRING" id="4615.A0A199VXM2"/>
<feature type="region of interest" description="Disordered" evidence="1">
    <location>
        <begin position="47"/>
        <end position="73"/>
    </location>
</feature>
<dbReference type="PANTHER" id="PTHR33167:SF26">
    <property type="entry name" value="EXPRESSED PROTEIN"/>
    <property type="match status" value="1"/>
</dbReference>
<reference evidence="5 6" key="2">
    <citation type="submission" date="2025-04" db="UniProtKB">
        <authorList>
            <consortium name="RefSeq"/>
        </authorList>
    </citation>
    <scope>IDENTIFICATION</scope>
    <source>
        <tissue evidence="5 6">Leaf</tissue>
    </source>
</reference>
<reference evidence="2 3" key="1">
    <citation type="journal article" date="2016" name="DNA Res.">
        <title>The draft genome of MD-2 pineapple using hybrid error correction of long reads.</title>
        <authorList>
            <person name="Redwan R.M."/>
            <person name="Saidin A."/>
            <person name="Kumar S.V."/>
        </authorList>
    </citation>
    <scope>NUCLEOTIDE SEQUENCE [LARGE SCALE GENOMIC DNA]</scope>
    <source>
        <strain evidence="3">cv. MD2</strain>
        <tissue evidence="2">Leaf</tissue>
    </source>
</reference>
<sequence length="190" mass="21909">MEQFIRRYDREYLKMAMLKHEETFRQQVHELHRLYRVQKLLMREMESKELKRQRTPSSSPTNRNPNKPRKALNLDLPADEYIVSTKEDDEEAMLDIEQESELDLTLAIGSSRKKREGTAFASCDSGASFSSSSTESGGHLGHEWGLVQVPNVNTSFQSERTRAFDAGEGMMQEGLKQQPWLLHCLSLKMT</sequence>
<evidence type="ECO:0000313" key="2">
    <source>
        <dbReference type="EMBL" id="OAY81450.1"/>
    </source>
</evidence>
<dbReference type="RefSeq" id="XP_020092122.1">
    <property type="nucleotide sequence ID" value="XM_020236533.1"/>
</dbReference>
<keyword evidence="4" id="KW-1185">Reference proteome</keyword>
<dbReference type="OrthoDB" id="666348at2759"/>
<feature type="compositionally biased region" description="Polar residues" evidence="1">
    <location>
        <begin position="55"/>
        <end position="65"/>
    </location>
</feature>
<evidence type="ECO:0000313" key="4">
    <source>
        <dbReference type="Proteomes" id="UP000515123"/>
    </source>
</evidence>
<name>A0A199VXM2_ANACO</name>
<dbReference type="Proteomes" id="UP000092600">
    <property type="component" value="Unassembled WGS sequence"/>
</dbReference>
<protein>
    <submittedName>
        <fullName evidence="5 6">Uncharacterized protein LOC109712780</fullName>
    </submittedName>
</protein>
<accession>A0A199VXM2</accession>
<dbReference type="Gramene" id="Aco004905.1.mrna1">
    <property type="protein sequence ID" value="Aco004905.1.mrna1"/>
    <property type="gene ID" value="Aco004905.1.path1"/>
</dbReference>
<dbReference type="EMBL" id="LSRQ01000665">
    <property type="protein sequence ID" value="OAY81450.1"/>
    <property type="molecule type" value="Genomic_DNA"/>
</dbReference>
<dbReference type="GeneID" id="109712780"/>
<dbReference type="Proteomes" id="UP000515123">
    <property type="component" value="Linkage group 7"/>
</dbReference>
<evidence type="ECO:0000256" key="1">
    <source>
        <dbReference type="SAM" id="MobiDB-lite"/>
    </source>
</evidence>
<evidence type="ECO:0000313" key="3">
    <source>
        <dbReference type="Proteomes" id="UP000092600"/>
    </source>
</evidence>
<dbReference type="RefSeq" id="XP_020092123.1">
    <property type="nucleotide sequence ID" value="XM_020236534.1"/>
</dbReference>
<dbReference type="AlphaFoldDB" id="A0A199VXM2"/>